<dbReference type="Pfam" id="PF01022">
    <property type="entry name" value="HTH_5"/>
    <property type="match status" value="1"/>
</dbReference>
<comment type="caution">
    <text evidence="2">The sequence shown here is derived from an EMBL/GenBank/DDBJ whole genome shotgun (WGS) entry which is preliminary data.</text>
</comment>
<dbReference type="InterPro" id="IPR036388">
    <property type="entry name" value="WH-like_DNA-bd_sf"/>
</dbReference>
<dbReference type="PRINTS" id="PR00778">
    <property type="entry name" value="HTHARSR"/>
</dbReference>
<dbReference type="GO" id="GO:0003700">
    <property type="term" value="F:DNA-binding transcription factor activity"/>
    <property type="evidence" value="ECO:0007669"/>
    <property type="project" value="InterPro"/>
</dbReference>
<dbReference type="PANTHER" id="PTHR38600">
    <property type="entry name" value="TRANSCRIPTIONAL REGULATORY PROTEIN"/>
    <property type="match status" value="1"/>
</dbReference>
<dbReference type="NCBIfam" id="NF033788">
    <property type="entry name" value="HTH_metalloreg"/>
    <property type="match status" value="1"/>
</dbReference>
<gene>
    <name evidence="2" type="ORF">N425_03265</name>
</gene>
<evidence type="ECO:0000313" key="3">
    <source>
        <dbReference type="Proteomes" id="UP000018837"/>
    </source>
</evidence>
<dbReference type="PROSITE" id="PS50987">
    <property type="entry name" value="HTH_ARSR_2"/>
    <property type="match status" value="1"/>
</dbReference>
<evidence type="ECO:0000259" key="1">
    <source>
        <dbReference type="PROSITE" id="PS50987"/>
    </source>
</evidence>
<accession>W2C6G1</accession>
<dbReference type="PATRIC" id="fig|1411148.3.peg.416"/>
<dbReference type="SUPFAM" id="SSF46785">
    <property type="entry name" value="Winged helix' DNA-binding domain"/>
    <property type="match status" value="1"/>
</dbReference>
<dbReference type="InterPro" id="IPR036390">
    <property type="entry name" value="WH_DNA-bd_sf"/>
</dbReference>
<evidence type="ECO:0000313" key="2">
    <source>
        <dbReference type="EMBL" id="ETK02623.1"/>
    </source>
</evidence>
<sequence>MDRTFSALSDPTRRRILEQLARGDRCVTDLAKPYRMSLPAVSKHLRVLERAGLVRRRRSGRVHSLKLEAKPMQQAQAWIEEYRRFWEERFDRLDSFLNELQTKEKKHDEQE</sequence>
<dbReference type="InterPro" id="IPR011991">
    <property type="entry name" value="ArsR-like_HTH"/>
</dbReference>
<proteinExistence type="predicted"/>
<dbReference type="InterPro" id="IPR001845">
    <property type="entry name" value="HTH_ArsR_DNA-bd_dom"/>
</dbReference>
<dbReference type="Proteomes" id="UP000018837">
    <property type="component" value="Unassembled WGS sequence"/>
</dbReference>
<protein>
    <submittedName>
        <fullName evidence="2">ArsR family transcriptional regulator</fullName>
    </submittedName>
</protein>
<organism evidence="2 3">
    <name type="scientific">Tannerella sp. oral taxon BU063 isolate Cell 2</name>
    <dbReference type="NCBI Taxonomy" id="1411148"/>
    <lineage>
        <taxon>Bacteria</taxon>
        <taxon>Pseudomonadati</taxon>
        <taxon>Bacteroidota</taxon>
        <taxon>Bacteroidia</taxon>
        <taxon>Bacteroidales</taxon>
        <taxon>Tannerellaceae</taxon>
        <taxon>Tannerella</taxon>
    </lineage>
</organism>
<dbReference type="SMART" id="SM00418">
    <property type="entry name" value="HTH_ARSR"/>
    <property type="match status" value="1"/>
</dbReference>
<dbReference type="AlphaFoldDB" id="W2C6G1"/>
<dbReference type="PANTHER" id="PTHR38600:SF2">
    <property type="entry name" value="SLL0088 PROTEIN"/>
    <property type="match status" value="1"/>
</dbReference>
<dbReference type="Gene3D" id="1.10.10.10">
    <property type="entry name" value="Winged helix-like DNA-binding domain superfamily/Winged helix DNA-binding domain"/>
    <property type="match status" value="1"/>
</dbReference>
<reference evidence="2 3" key="1">
    <citation type="submission" date="2013-11" db="EMBL/GenBank/DDBJ databases">
        <title>Single cell genomics of uncultured Tannerella BU063 (oral taxon 286).</title>
        <authorList>
            <person name="Beall C.J."/>
            <person name="Campbell A.G."/>
            <person name="Griffen A.L."/>
            <person name="Podar M."/>
            <person name="Leys E.J."/>
        </authorList>
    </citation>
    <scope>NUCLEOTIDE SEQUENCE [LARGE SCALE GENOMIC DNA]</scope>
    <source>
        <strain evidence="2">Cell 2</strain>
    </source>
</reference>
<feature type="domain" description="HTH arsR-type" evidence="1">
    <location>
        <begin position="1"/>
        <end position="87"/>
    </location>
</feature>
<dbReference type="EMBL" id="AYUF01000314">
    <property type="protein sequence ID" value="ETK02623.1"/>
    <property type="molecule type" value="Genomic_DNA"/>
</dbReference>
<name>W2C6G1_9BACT</name>
<dbReference type="CDD" id="cd00090">
    <property type="entry name" value="HTH_ARSR"/>
    <property type="match status" value="1"/>
</dbReference>